<evidence type="ECO:0000256" key="2">
    <source>
        <dbReference type="ARBA" id="ARBA00023270"/>
    </source>
</evidence>
<evidence type="ECO:0000313" key="5">
    <source>
        <dbReference type="Proteomes" id="UP000635565"/>
    </source>
</evidence>
<comment type="caution">
    <text evidence="4">The sequence shown here is derived from an EMBL/GenBank/DDBJ whole genome shotgun (WGS) entry which is preliminary data.</text>
</comment>
<proteinExistence type="inferred from homology"/>
<keyword evidence="1 3" id="KW-0456">Lyase</keyword>
<dbReference type="SMART" id="SM01130">
    <property type="entry name" value="DHDPS"/>
    <property type="match status" value="1"/>
</dbReference>
<evidence type="ECO:0000313" key="4">
    <source>
        <dbReference type="EMBL" id="GHO87528.1"/>
    </source>
</evidence>
<dbReference type="PIRSF" id="PIRSF001365">
    <property type="entry name" value="DHDPS"/>
    <property type="match status" value="1"/>
</dbReference>
<dbReference type="PROSITE" id="PS00666">
    <property type="entry name" value="DHDPS_2"/>
    <property type="match status" value="1"/>
</dbReference>
<dbReference type="InterPro" id="IPR020625">
    <property type="entry name" value="Schiff_base-form_aldolases_AS"/>
</dbReference>
<dbReference type="Pfam" id="PF00701">
    <property type="entry name" value="DHDPS"/>
    <property type="match status" value="1"/>
</dbReference>
<dbReference type="PANTHER" id="PTHR42849">
    <property type="entry name" value="N-ACETYLNEURAMINATE LYASE"/>
    <property type="match status" value="1"/>
</dbReference>
<dbReference type="Gene3D" id="3.20.20.70">
    <property type="entry name" value="Aldolase class I"/>
    <property type="match status" value="1"/>
</dbReference>
<reference evidence="4 5" key="1">
    <citation type="journal article" date="2021" name="Int. J. Syst. Evol. Microbiol.">
        <title>Reticulibacter mediterranei gen. nov., sp. nov., within the new family Reticulibacteraceae fam. nov., and Ktedonospora formicarum gen. nov., sp. nov., Ktedonobacter robiniae sp. nov., Dictyobacter formicarum sp. nov. and Dictyobacter arantiisoli sp. nov., belonging to the class Ktedonobacteria.</title>
        <authorList>
            <person name="Yabe S."/>
            <person name="Zheng Y."/>
            <person name="Wang C.M."/>
            <person name="Sakai Y."/>
            <person name="Abe K."/>
            <person name="Yokota A."/>
            <person name="Donadio S."/>
            <person name="Cavaletti L."/>
            <person name="Monciardini P."/>
        </authorList>
    </citation>
    <scope>NUCLEOTIDE SEQUENCE [LARGE SCALE GENOMIC DNA]</scope>
    <source>
        <strain evidence="4 5">SOSP1-9</strain>
    </source>
</reference>
<evidence type="ECO:0000256" key="3">
    <source>
        <dbReference type="PIRNR" id="PIRNR001365"/>
    </source>
</evidence>
<comment type="similarity">
    <text evidence="3">Belongs to the DapA family.</text>
</comment>
<name>A0ABQ3VQ66_9CHLR</name>
<dbReference type="CDD" id="cd00408">
    <property type="entry name" value="DHDPS-like"/>
    <property type="match status" value="1"/>
</dbReference>
<keyword evidence="5" id="KW-1185">Reference proteome</keyword>
<organism evidence="4 5">
    <name type="scientific">Dictyobacter formicarum</name>
    <dbReference type="NCBI Taxonomy" id="2778368"/>
    <lineage>
        <taxon>Bacteria</taxon>
        <taxon>Bacillati</taxon>
        <taxon>Chloroflexota</taxon>
        <taxon>Ktedonobacteria</taxon>
        <taxon>Ktedonobacterales</taxon>
        <taxon>Dictyobacteraceae</taxon>
        <taxon>Dictyobacter</taxon>
    </lineage>
</organism>
<dbReference type="InterPro" id="IPR002220">
    <property type="entry name" value="DapA-like"/>
</dbReference>
<dbReference type="RefSeq" id="WP_201365089.1">
    <property type="nucleotide sequence ID" value="NZ_BNJJ01000017.1"/>
</dbReference>
<dbReference type="PANTHER" id="PTHR42849:SF1">
    <property type="entry name" value="N-ACETYLNEURAMINATE LYASE"/>
    <property type="match status" value="1"/>
</dbReference>
<keyword evidence="2" id="KW-0704">Schiff base</keyword>
<evidence type="ECO:0000256" key="1">
    <source>
        <dbReference type="ARBA" id="ARBA00023239"/>
    </source>
</evidence>
<dbReference type="InterPro" id="IPR013785">
    <property type="entry name" value="Aldolase_TIM"/>
</dbReference>
<dbReference type="Proteomes" id="UP000635565">
    <property type="component" value="Unassembled WGS sequence"/>
</dbReference>
<dbReference type="SUPFAM" id="SSF51569">
    <property type="entry name" value="Aldolase"/>
    <property type="match status" value="1"/>
</dbReference>
<protein>
    <submittedName>
        <fullName evidence="4">Dihydrodipicolinate synthase family protein</fullName>
    </submittedName>
</protein>
<dbReference type="EMBL" id="BNJJ01000017">
    <property type="protein sequence ID" value="GHO87528.1"/>
    <property type="molecule type" value="Genomic_DNA"/>
</dbReference>
<dbReference type="PRINTS" id="PR00146">
    <property type="entry name" value="DHPICSNTHASE"/>
</dbReference>
<accession>A0ABQ3VQ66</accession>
<gene>
    <name evidence="4" type="ORF">KSZ_55340</name>
</gene>
<sequence>MGTLTADFGGIVPPLSTPMTEDFEIDTRSLQRLIEFQLEAGVHGLFVLGSTGEVAFLTDRQRATVLEVAVRTVAGQVPVIAGTIDMTTARVVEHAKTAERAGVDALVVTAPFYTRIGQAEILEHFRSVHDAVAIPLLAYDIPVAVHSKIEASTLLRMVQEKLVSGLKDSSGDEANFRGLILAKQNIHSDFLIFTGSELLVDAALMVGANGAVPGLGNIDPSGYVRLYQAAQAGDWQAARKEQERLYRFFNIVSVGLTRMGAGSSAMGAFKTALQLRGIIETNVVGRPMIRLNNEEVERVRQALITAQLL</sequence>